<dbReference type="PANTHER" id="PTHR34581">
    <property type="entry name" value="PTS SYSTEM N,N'-DIACETYLCHITOBIOSE-SPECIFIC EIIB COMPONENT"/>
    <property type="match status" value="1"/>
</dbReference>
<dbReference type="GO" id="GO:0009401">
    <property type="term" value="P:phosphoenolpyruvate-dependent sugar phosphotransferase system"/>
    <property type="evidence" value="ECO:0007669"/>
    <property type="project" value="UniProtKB-KW"/>
</dbReference>
<proteinExistence type="predicted"/>
<accession>A0A1R4KGY4</accession>
<keyword evidence="2" id="KW-0597">Phosphoprotein</keyword>
<evidence type="ECO:0000259" key="8">
    <source>
        <dbReference type="PROSITE" id="PS51100"/>
    </source>
</evidence>
<feature type="modified residue" description="Phosphocysteine; by EIIA" evidence="7">
    <location>
        <position position="10"/>
    </location>
</feature>
<dbReference type="InterPro" id="IPR051819">
    <property type="entry name" value="PTS_sugar-specific_EIIB"/>
</dbReference>
<dbReference type="InterPro" id="IPR036095">
    <property type="entry name" value="PTS_EIIB-like_sf"/>
</dbReference>
<dbReference type="RefSeq" id="WP_087059846.1">
    <property type="nucleotide sequence ID" value="NZ_FUKW01000143.1"/>
</dbReference>
<reference evidence="9 10" key="1">
    <citation type="submission" date="2017-02" db="EMBL/GenBank/DDBJ databases">
        <authorList>
            <person name="Peterson S.W."/>
        </authorList>
    </citation>
    <scope>NUCLEOTIDE SEQUENCE [LARGE SCALE GENOMIC DNA]</scope>
    <source>
        <strain evidence="9 10">42ea</strain>
    </source>
</reference>
<dbReference type="AlphaFoldDB" id="A0A1R4KGY4"/>
<dbReference type="InterPro" id="IPR003501">
    <property type="entry name" value="PTS_EIIB_2/3"/>
</dbReference>
<dbReference type="EC" id="2.7.1.191" evidence="9"/>
<evidence type="ECO:0000313" key="9">
    <source>
        <dbReference type="EMBL" id="SJN43571.1"/>
    </source>
</evidence>
<dbReference type="CDD" id="cd05564">
    <property type="entry name" value="PTS_IIB_chitobiose_lichenan"/>
    <property type="match status" value="1"/>
</dbReference>
<keyword evidence="6" id="KW-0418">Kinase</keyword>
<dbReference type="GO" id="GO:0008982">
    <property type="term" value="F:protein-N(PI)-phosphohistidine-sugar phosphotransferase activity"/>
    <property type="evidence" value="ECO:0007669"/>
    <property type="project" value="InterPro"/>
</dbReference>
<evidence type="ECO:0000256" key="3">
    <source>
        <dbReference type="ARBA" id="ARBA00022597"/>
    </source>
</evidence>
<evidence type="ECO:0000313" key="10">
    <source>
        <dbReference type="Proteomes" id="UP000195611"/>
    </source>
</evidence>
<evidence type="ECO:0000256" key="1">
    <source>
        <dbReference type="ARBA" id="ARBA00022448"/>
    </source>
</evidence>
<evidence type="ECO:0000256" key="6">
    <source>
        <dbReference type="ARBA" id="ARBA00022777"/>
    </source>
</evidence>
<evidence type="ECO:0000256" key="4">
    <source>
        <dbReference type="ARBA" id="ARBA00022679"/>
    </source>
</evidence>
<keyword evidence="4 9" id="KW-0808">Transferase</keyword>
<dbReference type="GO" id="GO:0016301">
    <property type="term" value="F:kinase activity"/>
    <property type="evidence" value="ECO:0007669"/>
    <property type="project" value="UniProtKB-KW"/>
</dbReference>
<dbReference type="Pfam" id="PF02302">
    <property type="entry name" value="PTS_IIB"/>
    <property type="match status" value="1"/>
</dbReference>
<dbReference type="InterPro" id="IPR013012">
    <property type="entry name" value="PTS_EIIB_3"/>
</dbReference>
<dbReference type="EMBL" id="FUKW01000143">
    <property type="protein sequence ID" value="SJN43571.1"/>
    <property type="molecule type" value="Genomic_DNA"/>
</dbReference>
<dbReference type="PANTHER" id="PTHR34581:SF2">
    <property type="entry name" value="PTS SYSTEM N,N'-DIACETYLCHITOBIOSE-SPECIFIC EIIB COMPONENT"/>
    <property type="match status" value="1"/>
</dbReference>
<dbReference type="SUPFAM" id="SSF52794">
    <property type="entry name" value="PTS system IIB component-like"/>
    <property type="match status" value="1"/>
</dbReference>
<dbReference type="PROSITE" id="PS51100">
    <property type="entry name" value="PTS_EIIB_TYPE_3"/>
    <property type="match status" value="1"/>
</dbReference>
<evidence type="ECO:0000256" key="7">
    <source>
        <dbReference type="PROSITE-ProRule" id="PRU00423"/>
    </source>
</evidence>
<evidence type="ECO:0000256" key="2">
    <source>
        <dbReference type="ARBA" id="ARBA00022553"/>
    </source>
</evidence>
<dbReference type="Gene3D" id="3.40.50.2300">
    <property type="match status" value="1"/>
</dbReference>
<evidence type="ECO:0000256" key="5">
    <source>
        <dbReference type="ARBA" id="ARBA00022683"/>
    </source>
</evidence>
<sequence length="110" mass="12460">MSRKHILLICATGMSTNMLVSKMRKAAEKHKLEVNITAVSANDADARLISEEIDIILLGPQVRYMKSKFLKKVEEKQIEVHVIETKDYGMMNADKILLEVLNGTEKNTDE</sequence>
<feature type="domain" description="PTS EIIB type-3" evidence="8">
    <location>
        <begin position="3"/>
        <end position="110"/>
    </location>
</feature>
<protein>
    <submittedName>
        <fullName evidence="9">PTS system, cellobiose-specific IIB component</fullName>
        <ecNumber evidence="9">2.7.1.191</ecNumber>
    </submittedName>
</protein>
<keyword evidence="5" id="KW-0598">Phosphotransferase system</keyword>
<keyword evidence="1" id="KW-0813">Transport</keyword>
<organism evidence="9 10">
    <name type="scientific">Marinilactibacillus psychrotolerans 42ea</name>
    <dbReference type="NCBI Taxonomy" id="1255609"/>
    <lineage>
        <taxon>Bacteria</taxon>
        <taxon>Bacillati</taxon>
        <taxon>Bacillota</taxon>
        <taxon>Bacilli</taxon>
        <taxon>Lactobacillales</taxon>
        <taxon>Carnobacteriaceae</taxon>
        <taxon>Marinilactibacillus</taxon>
    </lineage>
</organism>
<keyword evidence="3" id="KW-0762">Sugar transport</keyword>
<gene>
    <name evidence="9" type="ORF">FM115_10085</name>
</gene>
<dbReference type="Proteomes" id="UP000195611">
    <property type="component" value="Unassembled WGS sequence"/>
</dbReference>
<name>A0A1R4KGY4_9LACT</name>